<reference evidence="1" key="1">
    <citation type="submission" date="2021-01" db="EMBL/GenBank/DDBJ databases">
        <authorList>
            <consortium name="Genoscope - CEA"/>
            <person name="William W."/>
        </authorList>
    </citation>
    <scope>NUCLEOTIDE SEQUENCE</scope>
</reference>
<protein>
    <submittedName>
        <fullName evidence="1">Uncharacterized protein</fullName>
    </submittedName>
</protein>
<evidence type="ECO:0000313" key="2">
    <source>
        <dbReference type="Proteomes" id="UP000683925"/>
    </source>
</evidence>
<sequence>MKRQKQCKLMTERKICMSYWHRLRILLDHTLMKYWKVLRKKKQQIAFNIFQIKAMNNLSCGIFTKFQKSK</sequence>
<dbReference type="AlphaFoldDB" id="A0A8S1YMM3"/>
<name>A0A8S1YMM3_PAROT</name>
<organism evidence="1 2">
    <name type="scientific">Paramecium octaurelia</name>
    <dbReference type="NCBI Taxonomy" id="43137"/>
    <lineage>
        <taxon>Eukaryota</taxon>
        <taxon>Sar</taxon>
        <taxon>Alveolata</taxon>
        <taxon>Ciliophora</taxon>
        <taxon>Intramacronucleata</taxon>
        <taxon>Oligohymenophorea</taxon>
        <taxon>Peniculida</taxon>
        <taxon>Parameciidae</taxon>
        <taxon>Paramecium</taxon>
    </lineage>
</organism>
<accession>A0A8S1YMM3</accession>
<dbReference type="Proteomes" id="UP000683925">
    <property type="component" value="Unassembled WGS sequence"/>
</dbReference>
<evidence type="ECO:0000313" key="1">
    <source>
        <dbReference type="EMBL" id="CAD8214691.1"/>
    </source>
</evidence>
<comment type="caution">
    <text evidence="1">The sequence shown here is derived from an EMBL/GenBank/DDBJ whole genome shotgun (WGS) entry which is preliminary data.</text>
</comment>
<keyword evidence="2" id="KW-1185">Reference proteome</keyword>
<proteinExistence type="predicted"/>
<gene>
    <name evidence="1" type="ORF">POCTA_138.1.T1860016</name>
</gene>
<dbReference type="EMBL" id="CAJJDP010000190">
    <property type="protein sequence ID" value="CAD8214691.1"/>
    <property type="molecule type" value="Genomic_DNA"/>
</dbReference>